<dbReference type="SMART" id="SM00052">
    <property type="entry name" value="EAL"/>
    <property type="match status" value="1"/>
</dbReference>
<dbReference type="PROSITE" id="PS50113">
    <property type="entry name" value="PAC"/>
    <property type="match status" value="1"/>
</dbReference>
<keyword evidence="4" id="KW-1185">Reference proteome</keyword>
<feature type="domain" description="PAC" evidence="1">
    <location>
        <begin position="141"/>
        <end position="192"/>
    </location>
</feature>
<accession>A0ABS2AG65</accession>
<dbReference type="SUPFAM" id="SSF55785">
    <property type="entry name" value="PYP-like sensor domain (PAS domain)"/>
    <property type="match status" value="1"/>
</dbReference>
<dbReference type="Gene3D" id="3.30.450.20">
    <property type="entry name" value="PAS domain"/>
    <property type="match status" value="1"/>
</dbReference>
<dbReference type="InterPro" id="IPR050706">
    <property type="entry name" value="Cyclic-di-GMP_PDE-like"/>
</dbReference>
<dbReference type="PROSITE" id="PS50883">
    <property type="entry name" value="EAL"/>
    <property type="match status" value="1"/>
</dbReference>
<dbReference type="PANTHER" id="PTHR33121:SF79">
    <property type="entry name" value="CYCLIC DI-GMP PHOSPHODIESTERASE PDED-RELATED"/>
    <property type="match status" value="1"/>
</dbReference>
<dbReference type="Proteomes" id="UP000632138">
    <property type="component" value="Unassembled WGS sequence"/>
</dbReference>
<evidence type="ECO:0000313" key="3">
    <source>
        <dbReference type="EMBL" id="MBM2618802.1"/>
    </source>
</evidence>
<evidence type="ECO:0000259" key="2">
    <source>
        <dbReference type="PROSITE" id="PS50883"/>
    </source>
</evidence>
<dbReference type="InterPro" id="IPR000014">
    <property type="entry name" value="PAS"/>
</dbReference>
<dbReference type="Pfam" id="PF08447">
    <property type="entry name" value="PAS_3"/>
    <property type="match status" value="1"/>
</dbReference>
<dbReference type="Gene3D" id="3.30.70.270">
    <property type="match status" value="1"/>
</dbReference>
<comment type="caution">
    <text evidence="3">The sequence shown here is derived from an EMBL/GenBank/DDBJ whole genome shotgun (WGS) entry which is preliminary data.</text>
</comment>
<dbReference type="Gene3D" id="3.20.20.450">
    <property type="entry name" value="EAL domain"/>
    <property type="match status" value="1"/>
</dbReference>
<sequence>MDLDDILALAGSHEPSPLELARARRLARTVQREYDAALAEGRAIIVDTDVVDPLTADVDEGSRIARAAQLAKLGTLTLIAGPGEAREFVELIWSDEMAMLFGYAPGVLSPTPVALLERIHPSDLESFRATVETAWERLHPDEITFRVVQAGGSICYLQCRIEVFDRAGAPAGVILTGEDVTDLELARQERRRLATRSDMLCDDLAAQDPVTGLPTRDWFIDEVDRGRRTRGGAVIVVAAEPATRLTSDEDRDQLAASVARRLRTIVGTEVTRGPAGPGLWAVLLDGAETPGAVADQIAGTLRRHLFTVGRETLRLNTWAGVVLFDGGVPDTGFDLLVDGEQAAREARRRGVAVHVFDEPVGSRERMDRCRARVRQAVASDRFALYAQPIVDLTLNRVTRHEILLRVRGETGEHTAPWVFLDMAERVGEVLAVDKWVIDHALELIGQSAQTSHYQINVSGQSLADPDLLGFVSHAIQRHGVRPECLTFEITETALLENRNAALAFATGIRQIGCQLAFDDFGTGNAALAHLKHFPVDLVKIDGTFVVGLRKSPADRAMVSMLVDLCHQLGVRVAAEFVQDRPTVDLLMTFGVDFAQGYECGRPMPLTASLHHKGQSIELELRRAGVS</sequence>
<dbReference type="EMBL" id="JAENHP010000008">
    <property type="protein sequence ID" value="MBM2618802.1"/>
    <property type="molecule type" value="Genomic_DNA"/>
</dbReference>
<dbReference type="InterPro" id="IPR035919">
    <property type="entry name" value="EAL_sf"/>
</dbReference>
<feature type="domain" description="EAL" evidence="2">
    <location>
        <begin position="366"/>
        <end position="616"/>
    </location>
</feature>
<gene>
    <name evidence="3" type="ORF">JIG36_24900</name>
</gene>
<proteinExistence type="predicted"/>
<name>A0ABS2AG65_9ACTN</name>
<evidence type="ECO:0000259" key="1">
    <source>
        <dbReference type="PROSITE" id="PS50113"/>
    </source>
</evidence>
<dbReference type="InterPro" id="IPR001633">
    <property type="entry name" value="EAL_dom"/>
</dbReference>
<organism evidence="3 4">
    <name type="scientific">Paractinoplanes ovalisporus</name>
    <dbReference type="NCBI Taxonomy" id="2810368"/>
    <lineage>
        <taxon>Bacteria</taxon>
        <taxon>Bacillati</taxon>
        <taxon>Actinomycetota</taxon>
        <taxon>Actinomycetes</taxon>
        <taxon>Micromonosporales</taxon>
        <taxon>Micromonosporaceae</taxon>
        <taxon>Paractinoplanes</taxon>
    </lineage>
</organism>
<dbReference type="Pfam" id="PF00563">
    <property type="entry name" value="EAL"/>
    <property type="match status" value="1"/>
</dbReference>
<dbReference type="PANTHER" id="PTHR33121">
    <property type="entry name" value="CYCLIC DI-GMP PHOSPHODIESTERASE PDEF"/>
    <property type="match status" value="1"/>
</dbReference>
<dbReference type="InterPro" id="IPR013655">
    <property type="entry name" value="PAS_fold_3"/>
</dbReference>
<dbReference type="InterPro" id="IPR000700">
    <property type="entry name" value="PAS-assoc_C"/>
</dbReference>
<dbReference type="SUPFAM" id="SSF141868">
    <property type="entry name" value="EAL domain-like"/>
    <property type="match status" value="1"/>
</dbReference>
<reference evidence="3 4" key="1">
    <citation type="submission" date="2021-01" db="EMBL/GenBank/DDBJ databases">
        <title>Actinoplanes sp. nov. LDG1-06 isolated from lichen.</title>
        <authorList>
            <person name="Saeng-In P."/>
            <person name="Phongsopitanun W."/>
            <person name="Kanchanasin P."/>
            <person name="Yuki M."/>
            <person name="Kudo T."/>
            <person name="Ohkuma M."/>
            <person name="Tanasupawat S."/>
        </authorList>
    </citation>
    <scope>NUCLEOTIDE SEQUENCE [LARGE SCALE GENOMIC DNA]</scope>
    <source>
        <strain evidence="3 4">LDG1-06</strain>
    </source>
</reference>
<dbReference type="RefSeq" id="WP_203378813.1">
    <property type="nucleotide sequence ID" value="NZ_JAENHP010000008.1"/>
</dbReference>
<dbReference type="InterPro" id="IPR035965">
    <property type="entry name" value="PAS-like_dom_sf"/>
</dbReference>
<evidence type="ECO:0000313" key="4">
    <source>
        <dbReference type="Proteomes" id="UP000632138"/>
    </source>
</evidence>
<dbReference type="CDD" id="cd00130">
    <property type="entry name" value="PAS"/>
    <property type="match status" value="1"/>
</dbReference>
<protein>
    <submittedName>
        <fullName evidence="3">EAL domain-containing protein</fullName>
    </submittedName>
</protein>
<dbReference type="InterPro" id="IPR043128">
    <property type="entry name" value="Rev_trsase/Diguanyl_cyclase"/>
</dbReference>
<dbReference type="CDD" id="cd01948">
    <property type="entry name" value="EAL"/>
    <property type="match status" value="1"/>
</dbReference>